<dbReference type="eggNOG" id="COG3515">
    <property type="taxonomic scope" value="Bacteria"/>
</dbReference>
<name>A0A1H4F4G8_9GAMM</name>
<protein>
    <submittedName>
        <fullName evidence="4">Type VI secretion system protein VasL</fullName>
    </submittedName>
</protein>
<dbReference type="EMBL" id="FNQS01000011">
    <property type="protein sequence ID" value="SEA91850.1"/>
    <property type="molecule type" value="Genomic_DNA"/>
</dbReference>
<reference evidence="4 5" key="1">
    <citation type="submission" date="2016-10" db="EMBL/GenBank/DDBJ databases">
        <authorList>
            <person name="de Groot N.N."/>
        </authorList>
    </citation>
    <scope>NUCLEOTIDE SEQUENCE [LARGE SCALE GENOMIC DNA]</scope>
    <source>
        <strain evidence="4 5">ATCC 29281</strain>
    </source>
</reference>
<keyword evidence="1" id="KW-1133">Transmembrane helix</keyword>
<evidence type="ECO:0000256" key="1">
    <source>
        <dbReference type="SAM" id="Phobius"/>
    </source>
</evidence>
<evidence type="ECO:0000259" key="3">
    <source>
        <dbReference type="Pfam" id="PF12486"/>
    </source>
</evidence>
<dbReference type="AlphaFoldDB" id="A0A1H4F4G8"/>
<dbReference type="InterPro" id="IPR010657">
    <property type="entry name" value="ImpA_N"/>
</dbReference>
<dbReference type="STRING" id="71657.SAMN02982996_02912"/>
<evidence type="ECO:0000313" key="5">
    <source>
        <dbReference type="Proteomes" id="UP000187280"/>
    </source>
</evidence>
<feature type="domain" description="ImpA C-terminal" evidence="3">
    <location>
        <begin position="319"/>
        <end position="464"/>
    </location>
</feature>
<keyword evidence="5" id="KW-1185">Reference proteome</keyword>
<sequence length="471" mass="53874">MQDAQQALTVGRDPRMLPEYETLRIEINKLSHASRPEVDWALIHKMAGIIFEKHGVDLQTAVYFVLARSRLQGLNGFTEGCEFLANLIVTQWDNFWPPVHQDRARIEMIDWFIARVSEVIRGYAISQDDRRLIYRCERSLQLISEKLHNVGLSRVPRIENLVHFIEGYTHLFDETEIVIVSDDQEIKKQDMQIPPMVYFKSDGDASTSAPDQPALPTGSILVGREKGEVKPTVLKIEARRKHKPAWFWFACGLLSCALPVATVFGWQTMQARENAAVELLMQPAQALPDTLDYNDIRQVRISLGEQTLQGMEGRVIARYQAQLDQVKHASPLAVYQYGEDLKNSLQMLYPDSLAVKEMGRQWQESLSLRQDVPTSSPAYLEAQARVDGMLRQLQELEQQRKTVSISYLKSQFYEIQKSLLSGTPFTQRLKQLETQKAERGSVNPGELERMENELDALSIRLFKLKQKNTGS</sequence>
<accession>A0A1H4F4G8</accession>
<dbReference type="Proteomes" id="UP000187280">
    <property type="component" value="Unassembled WGS sequence"/>
</dbReference>
<evidence type="ECO:0000313" key="4">
    <source>
        <dbReference type="EMBL" id="SEA91850.1"/>
    </source>
</evidence>
<proteinExistence type="predicted"/>
<dbReference type="Pfam" id="PF12486">
    <property type="entry name" value="VasL"/>
    <property type="match status" value="1"/>
</dbReference>
<feature type="domain" description="ImpA N-terminal" evidence="2">
    <location>
        <begin position="6"/>
        <end position="112"/>
    </location>
</feature>
<evidence type="ECO:0000259" key="2">
    <source>
        <dbReference type="Pfam" id="PF06812"/>
    </source>
</evidence>
<organism evidence="4 5">
    <name type="scientific">Lonsdalea quercina</name>
    <dbReference type="NCBI Taxonomy" id="71657"/>
    <lineage>
        <taxon>Bacteria</taxon>
        <taxon>Pseudomonadati</taxon>
        <taxon>Pseudomonadota</taxon>
        <taxon>Gammaproteobacteria</taxon>
        <taxon>Enterobacterales</taxon>
        <taxon>Pectobacteriaceae</taxon>
        <taxon>Lonsdalea</taxon>
    </lineage>
</organism>
<feature type="transmembrane region" description="Helical" evidence="1">
    <location>
        <begin position="245"/>
        <end position="266"/>
    </location>
</feature>
<keyword evidence="1" id="KW-0812">Transmembrane</keyword>
<keyword evidence="1" id="KW-0472">Membrane</keyword>
<gene>
    <name evidence="4" type="ORF">SAMN02982996_02912</name>
</gene>
<dbReference type="PANTHER" id="PTHR37024:SF5">
    <property type="entry name" value="IMPA N-TERMINAL DOMAIN-CONTAINING PROTEIN"/>
    <property type="match status" value="1"/>
</dbReference>
<dbReference type="Pfam" id="PF06812">
    <property type="entry name" value="ImpA_N"/>
    <property type="match status" value="1"/>
</dbReference>
<dbReference type="GeneID" id="97765755"/>
<dbReference type="InterPro" id="IPR021069">
    <property type="entry name" value="ImpA_C"/>
</dbReference>
<dbReference type="RefSeq" id="WP_074729185.1">
    <property type="nucleotide sequence ID" value="NZ_FNQS01000011.1"/>
</dbReference>
<dbReference type="PANTHER" id="PTHR37024">
    <property type="entry name" value="TYPE VI SECRETION SYSTEM DUF2094 AND IMPA-RELATED DOMAIN PROTEIN"/>
    <property type="match status" value="1"/>
</dbReference>